<evidence type="ECO:0000256" key="5">
    <source>
        <dbReference type="SAM" id="Phobius"/>
    </source>
</evidence>
<feature type="region of interest" description="Disordered" evidence="4">
    <location>
        <begin position="474"/>
        <end position="506"/>
    </location>
</feature>
<feature type="transmembrane region" description="Helical" evidence="5">
    <location>
        <begin position="6"/>
        <end position="24"/>
    </location>
</feature>
<keyword evidence="1" id="KW-0646">Protease inhibitor</keyword>
<dbReference type="Gene3D" id="2.60.40.2020">
    <property type="match status" value="2"/>
</dbReference>
<organism evidence="6 7">
    <name type="scientific">Plasmodium falciparum Tanzania</name>
    <name type="common">2000708</name>
    <dbReference type="NCBI Taxonomy" id="1036725"/>
    <lineage>
        <taxon>Eukaryota</taxon>
        <taxon>Sar</taxon>
        <taxon>Alveolata</taxon>
        <taxon>Apicomplexa</taxon>
        <taxon>Aconoidasida</taxon>
        <taxon>Haemosporida</taxon>
        <taxon>Plasmodiidae</taxon>
        <taxon>Plasmodium</taxon>
        <taxon>Plasmodium (Laverania)</taxon>
    </lineage>
</organism>
<feature type="transmembrane region" description="Helical" evidence="5">
    <location>
        <begin position="69"/>
        <end position="88"/>
    </location>
</feature>
<keyword evidence="5" id="KW-0472">Membrane</keyword>
<reference evidence="6 7" key="2">
    <citation type="submission" date="2013-02" db="EMBL/GenBank/DDBJ databases">
        <title>The Genome Sequence of Plasmodium falciparum Tanzania (2000708).</title>
        <authorList>
            <consortium name="The Broad Institute Genome Sequencing Platform"/>
            <consortium name="The Broad Institute Genome Sequencing Center for Infectious Disease"/>
            <person name="Neafsey D."/>
            <person name="Cheeseman I."/>
            <person name="Volkman S."/>
            <person name="Adams J."/>
            <person name="Walker B."/>
            <person name="Young S.K."/>
            <person name="Zeng Q."/>
            <person name="Gargeya S."/>
            <person name="Fitzgerald M."/>
            <person name="Haas B."/>
            <person name="Abouelleil A."/>
            <person name="Alvarado L."/>
            <person name="Arachchi H.M."/>
            <person name="Berlin A.M."/>
            <person name="Chapman S.B."/>
            <person name="Dewar J."/>
            <person name="Goldberg J."/>
            <person name="Griggs A."/>
            <person name="Gujja S."/>
            <person name="Hansen M."/>
            <person name="Howarth C."/>
            <person name="Imamovic A."/>
            <person name="Larimer J."/>
            <person name="McCowan C."/>
            <person name="Murphy C."/>
            <person name="Neiman D."/>
            <person name="Pearson M."/>
            <person name="Priest M."/>
            <person name="Roberts A."/>
            <person name="Saif S."/>
            <person name="Shea T."/>
            <person name="Sisk P."/>
            <person name="Sykes S."/>
            <person name="Wortman J."/>
            <person name="Nusbaum C."/>
            <person name="Birren B."/>
        </authorList>
    </citation>
    <scope>NUCLEOTIDE SEQUENCE [LARGE SCALE GENOMIC DNA]</scope>
    <source>
        <strain evidence="7">Tanzania (2000708)</strain>
    </source>
</reference>
<evidence type="ECO:0000313" key="6">
    <source>
        <dbReference type="EMBL" id="ETW36897.1"/>
    </source>
</evidence>
<dbReference type="InterPro" id="IPR036331">
    <property type="entry name" value="Chagasin-like_sf"/>
</dbReference>
<keyword evidence="5" id="KW-1133">Transmembrane helix</keyword>
<sequence length="1072" mass="127322">MHLKEIYLLNISVIITNNCILSGLNNLDYFIKKNMYVNIFNLYISYSTLIQNMIFNPIFNNVLFKLKEYYIIINNLLLLNNSINFLKIKYFFYMFIKDFYDKKILSFLNIPLSYFLLQDQNKDDIIMEYKKNKKKKQKKINKTYKQNFNIFKKNIIDSYNMLNINELYKTFLILFCSSNFFEKHINYLKIKNSYHYRYIMHIIDSYKKEKNNIFLVERDTLCHGKYKEHMDNIKIKQKKRDTNKYNNKRKNIYFDPSCTDYKTLKKSKKSQETERKYVEEENDNYVNNNNNNNKLKNDNNKNLPFYNCIKDFYINHINNNNNSLHLNNINDHDNVINNISNISPKHHQNKIIQDEAFSISTSQLLILTNDNIKKKLKNDENYKNYYFQKYAAFNLTESLTPINKLLHKDFEDDCNTLKQYIINNLSRHMAQDHHINPLNVLKIEWRNNEFLLIYKYERMIKMFKEFMSYKKMVDTKNNHKKKKNHTNSKNNKHDSYHNNNSNDKNKKNCLKEKEENVCEENNLNQLEDNDDDDEEMHNTKKSIFLYYYKLLIKSISLKMIKFIYRKNKYNICINIINIILKNIPTYSSLRKRIKLMSEMFKKYEQKYFIHNYDDLKQANDDIEKEIKQTLNTLCDILINLYINKMDVLKKILNDIYIFIKDMSYINKLENYIYMQEKNNKKYNNSYSFEIVNRSTWLNIAERIFKGNAPFNFTIIPYNYVNNSTEENNNKDSVLLISKNLNNSSNPVDENNHIIDSTKKNTSNNNNNNSNIVGIYESQVHEEKIKEDNTRQDNINKKENEIINNNHQIPVSNIFSENIDNNKNYIESNYKSTYNNNPELIHSTDFIGSNNNHTFNFLSRYNNSVLNNMQGNTKVPGNVPELKARIFSEEENTEVESAENNHTNSLNPNESCDQIIKLGDIINSVNEKIISINSTVNNVLCINLDSVNGNGFVWTLLGVHKKKPLIDPSNFPTKRVTQSYVSPDISVTNPVPIPKNSNTNKDDSINNKQDGSQNNTTTNHFPKPREQLVGGSSMLISKIKPHKPGKYFIVYSYYRPFDPTRDTNTRIVELNVQ</sequence>
<feature type="compositionally biased region" description="Polar residues" evidence="4">
    <location>
        <begin position="984"/>
        <end position="998"/>
    </location>
</feature>
<dbReference type="OrthoDB" id="371298at2759"/>
<dbReference type="Proteomes" id="UP000030708">
    <property type="component" value="Unassembled WGS sequence"/>
</dbReference>
<proteinExistence type="predicted"/>
<dbReference type="InterPro" id="IPR024321">
    <property type="entry name" value="Prot_Inh_falstatin"/>
</dbReference>
<name>A0A024W8A0_PLAFA</name>
<dbReference type="GO" id="GO:0004869">
    <property type="term" value="F:cysteine-type endopeptidase inhibitor activity"/>
    <property type="evidence" value="ECO:0007669"/>
    <property type="project" value="UniProtKB-KW"/>
</dbReference>
<evidence type="ECO:0000256" key="3">
    <source>
        <dbReference type="SAM" id="Coils"/>
    </source>
</evidence>
<dbReference type="eggNOG" id="ENOG502QY68">
    <property type="taxonomic scope" value="Eukaryota"/>
</dbReference>
<evidence type="ECO:0000313" key="7">
    <source>
        <dbReference type="Proteomes" id="UP000030708"/>
    </source>
</evidence>
<feature type="compositionally biased region" description="Polar residues" evidence="4">
    <location>
        <begin position="1005"/>
        <end position="1019"/>
    </location>
</feature>
<accession>A0A024W8A0</accession>
<keyword evidence="3" id="KW-0175">Coiled coil</keyword>
<dbReference type="Pfam" id="PF12628">
    <property type="entry name" value="Inhibitor_I71"/>
    <property type="match status" value="1"/>
</dbReference>
<gene>
    <name evidence="6" type="ORF">PFTANZ_02479</name>
</gene>
<dbReference type="EMBL" id="KI926398">
    <property type="protein sequence ID" value="ETW36897.1"/>
    <property type="molecule type" value="Genomic_DNA"/>
</dbReference>
<reference evidence="6 7" key="1">
    <citation type="submission" date="2013-02" db="EMBL/GenBank/DDBJ databases">
        <title>The Genome Annotation of Plasmodium falciparum Tanzania (2000708).</title>
        <authorList>
            <consortium name="The Broad Institute Genome Sequencing Platform"/>
            <consortium name="The Broad Institute Genome Sequencing Center for Infectious Disease"/>
            <person name="Neafsey D."/>
            <person name="Hoffman S."/>
            <person name="Volkman S."/>
            <person name="Rosenthal P."/>
            <person name="Walker B."/>
            <person name="Young S.K."/>
            <person name="Zeng Q."/>
            <person name="Gargeya S."/>
            <person name="Fitzgerald M."/>
            <person name="Haas B."/>
            <person name="Abouelleil A."/>
            <person name="Allen A.W."/>
            <person name="Alvarado L."/>
            <person name="Arachchi H.M."/>
            <person name="Berlin A.M."/>
            <person name="Chapman S.B."/>
            <person name="Gainer-Dewar J."/>
            <person name="Goldberg J."/>
            <person name="Griggs A."/>
            <person name="Gujja S."/>
            <person name="Hansen M."/>
            <person name="Howarth C."/>
            <person name="Imamovic A."/>
            <person name="Ireland A."/>
            <person name="Larimer J."/>
            <person name="McCowan C."/>
            <person name="Murphy C."/>
            <person name="Pearson M."/>
            <person name="Poon T.W."/>
            <person name="Priest M."/>
            <person name="Roberts A."/>
            <person name="Saif S."/>
            <person name="Shea T."/>
            <person name="Sisk P."/>
            <person name="Sykes S."/>
            <person name="Wortman J."/>
            <person name="Nusbaum C."/>
            <person name="Birren B."/>
        </authorList>
    </citation>
    <scope>NUCLEOTIDE SEQUENCE [LARGE SCALE GENOMIC DNA]</scope>
    <source>
        <strain evidence="7">Tanzania (2000708)</strain>
    </source>
</reference>
<feature type="transmembrane region" description="Helical" evidence="5">
    <location>
        <begin position="36"/>
        <end position="54"/>
    </location>
</feature>
<feature type="region of interest" description="Disordered" evidence="4">
    <location>
        <begin position="984"/>
        <end position="1026"/>
    </location>
</feature>
<feature type="coiled-coil region" evidence="3">
    <location>
        <begin position="586"/>
        <end position="632"/>
    </location>
</feature>
<evidence type="ECO:0000256" key="4">
    <source>
        <dbReference type="SAM" id="MobiDB-lite"/>
    </source>
</evidence>
<protein>
    <submittedName>
        <fullName evidence="6">Uncharacterized protein</fullName>
    </submittedName>
</protein>
<dbReference type="AlphaFoldDB" id="A0A024W8A0"/>
<evidence type="ECO:0000256" key="1">
    <source>
        <dbReference type="ARBA" id="ARBA00022690"/>
    </source>
</evidence>
<dbReference type="SUPFAM" id="SSF141066">
    <property type="entry name" value="ICP-like"/>
    <property type="match status" value="1"/>
</dbReference>
<keyword evidence="2" id="KW-0789">Thiol protease inhibitor</keyword>
<keyword evidence="5" id="KW-0812">Transmembrane</keyword>
<dbReference type="FunFam" id="2.60.40.2020:FF:000002">
    <property type="entry name" value="Inhibitor of cysteine proteases"/>
    <property type="match status" value="1"/>
</dbReference>
<evidence type="ECO:0000256" key="2">
    <source>
        <dbReference type="ARBA" id="ARBA00022704"/>
    </source>
</evidence>